<feature type="signal peptide" evidence="3">
    <location>
        <begin position="1"/>
        <end position="21"/>
    </location>
</feature>
<keyword evidence="1" id="KW-1015">Disulfide bond</keyword>
<dbReference type="Pfam" id="PF00089">
    <property type="entry name" value="Trypsin"/>
    <property type="match status" value="1"/>
</dbReference>
<evidence type="ECO:0000313" key="6">
    <source>
        <dbReference type="RefSeq" id="XP_058982810.1"/>
    </source>
</evidence>
<dbReference type="PROSITE" id="PS00134">
    <property type="entry name" value="TRYPSIN_HIS"/>
    <property type="match status" value="1"/>
</dbReference>
<accession>A0ABM3VAI9</accession>
<dbReference type="InterPro" id="IPR051333">
    <property type="entry name" value="CLIP_Serine_Protease"/>
</dbReference>
<dbReference type="InterPro" id="IPR033116">
    <property type="entry name" value="TRYPSIN_SER"/>
</dbReference>
<dbReference type="InterPro" id="IPR009003">
    <property type="entry name" value="Peptidase_S1_PA"/>
</dbReference>
<reference evidence="6" key="1">
    <citation type="submission" date="2025-08" db="UniProtKB">
        <authorList>
            <consortium name="RefSeq"/>
        </authorList>
    </citation>
    <scope>IDENTIFICATION</scope>
    <source>
        <strain evidence="6">Aabys</strain>
        <tissue evidence="6">Whole body</tissue>
    </source>
</reference>
<gene>
    <name evidence="6" type="primary">LOC109614187</name>
</gene>
<organism evidence="5 6">
    <name type="scientific">Musca domestica</name>
    <name type="common">House fly</name>
    <dbReference type="NCBI Taxonomy" id="7370"/>
    <lineage>
        <taxon>Eukaryota</taxon>
        <taxon>Metazoa</taxon>
        <taxon>Ecdysozoa</taxon>
        <taxon>Arthropoda</taxon>
        <taxon>Hexapoda</taxon>
        <taxon>Insecta</taxon>
        <taxon>Pterygota</taxon>
        <taxon>Neoptera</taxon>
        <taxon>Endopterygota</taxon>
        <taxon>Diptera</taxon>
        <taxon>Brachycera</taxon>
        <taxon>Muscomorpha</taxon>
        <taxon>Muscoidea</taxon>
        <taxon>Muscidae</taxon>
        <taxon>Musca</taxon>
    </lineage>
</organism>
<dbReference type="GeneID" id="109614187"/>
<keyword evidence="2" id="KW-0720">Serine protease</keyword>
<evidence type="ECO:0000256" key="3">
    <source>
        <dbReference type="SAM" id="SignalP"/>
    </source>
</evidence>
<dbReference type="InterPro" id="IPR018114">
    <property type="entry name" value="TRYPSIN_HIS"/>
</dbReference>
<dbReference type="Proteomes" id="UP001652621">
    <property type="component" value="Unplaced"/>
</dbReference>
<dbReference type="InterPro" id="IPR043504">
    <property type="entry name" value="Peptidase_S1_PA_chymotrypsin"/>
</dbReference>
<evidence type="ECO:0000313" key="5">
    <source>
        <dbReference type="Proteomes" id="UP001652621"/>
    </source>
</evidence>
<dbReference type="CDD" id="cd00190">
    <property type="entry name" value="Tryp_SPc"/>
    <property type="match status" value="1"/>
</dbReference>
<dbReference type="PANTHER" id="PTHR24260:SF135">
    <property type="entry name" value="CLIP DOMAIN-CONTAINING SERINE PROTEASE-RELATED"/>
    <property type="match status" value="1"/>
</dbReference>
<dbReference type="PRINTS" id="PR00722">
    <property type="entry name" value="CHYMOTRYPSIN"/>
</dbReference>
<sequence length="330" mass="36755">MVMIKMYLLLVLYFQCVPSSATKFPTKCWLSRRTVGTCIKLLDCPAAITGKSFRSCYTVRGELYVCCKKILWGDMRPRRITGDCGMPRYEIYNGLQTEYREFPYMAALGWDSTFKAGTYDYKCGGVLIMNSYIVTAAHCAVLNGLPPSVVLVGGTNLNDSRNKPIKVTQVIRHPLYKSRNLYHDIALLKLEKCPVANPLCIWTLYALDSVNITAVGYGHTFFAGAHSERLLKTHLSVIPNRICVRHYRGDTSLPKGIADTQLCAKDFVRQSDTCQGDSGGPLILRSTSPQGDEIDFLVGITSYGGGCGFGKPAVYTRVSQYIDWIESIIF</sequence>
<evidence type="ECO:0000259" key="4">
    <source>
        <dbReference type="PROSITE" id="PS50240"/>
    </source>
</evidence>
<dbReference type="PANTHER" id="PTHR24260">
    <property type="match status" value="1"/>
</dbReference>
<evidence type="ECO:0000256" key="2">
    <source>
        <dbReference type="RuleBase" id="RU363034"/>
    </source>
</evidence>
<keyword evidence="5" id="KW-1185">Reference proteome</keyword>
<dbReference type="InterPro" id="IPR001254">
    <property type="entry name" value="Trypsin_dom"/>
</dbReference>
<keyword evidence="3" id="KW-0732">Signal</keyword>
<dbReference type="Gene3D" id="2.40.10.10">
    <property type="entry name" value="Trypsin-like serine proteases"/>
    <property type="match status" value="1"/>
</dbReference>
<dbReference type="SMART" id="SM00020">
    <property type="entry name" value="Tryp_SPc"/>
    <property type="match status" value="1"/>
</dbReference>
<dbReference type="PROSITE" id="PS00135">
    <property type="entry name" value="TRYPSIN_SER"/>
    <property type="match status" value="1"/>
</dbReference>
<proteinExistence type="predicted"/>
<feature type="chain" id="PRO_5045199687" evidence="3">
    <location>
        <begin position="22"/>
        <end position="330"/>
    </location>
</feature>
<keyword evidence="2" id="KW-0645">Protease</keyword>
<keyword evidence="2" id="KW-0378">Hydrolase</keyword>
<feature type="domain" description="Peptidase S1" evidence="4">
    <location>
        <begin position="91"/>
        <end position="330"/>
    </location>
</feature>
<name>A0ABM3VAI9_MUSDO</name>
<evidence type="ECO:0000256" key="1">
    <source>
        <dbReference type="ARBA" id="ARBA00023157"/>
    </source>
</evidence>
<dbReference type="RefSeq" id="XP_058982810.1">
    <property type="nucleotide sequence ID" value="XM_059126827.1"/>
</dbReference>
<dbReference type="SUPFAM" id="SSF50494">
    <property type="entry name" value="Trypsin-like serine proteases"/>
    <property type="match status" value="1"/>
</dbReference>
<protein>
    <submittedName>
        <fullName evidence="6">Serine protease snake-like</fullName>
    </submittedName>
</protein>
<dbReference type="InterPro" id="IPR001314">
    <property type="entry name" value="Peptidase_S1A"/>
</dbReference>
<dbReference type="PROSITE" id="PS50240">
    <property type="entry name" value="TRYPSIN_DOM"/>
    <property type="match status" value="1"/>
</dbReference>